<dbReference type="AlphaFoldDB" id="V4HVS7"/>
<dbReference type="PANTHER" id="PTHR38782">
    <property type="match status" value="1"/>
</dbReference>
<keyword evidence="4" id="KW-0574">Periplasm</keyword>
<dbReference type="Gene3D" id="3.30.200.100">
    <property type="entry name" value="MucB/RseB, C-terminal domain"/>
    <property type="match status" value="1"/>
</dbReference>
<dbReference type="Pfam" id="PF03888">
    <property type="entry name" value="MucB_RseB"/>
    <property type="match status" value="1"/>
</dbReference>
<evidence type="ECO:0000313" key="8">
    <source>
        <dbReference type="EMBL" id="ESP93873.1"/>
    </source>
</evidence>
<dbReference type="InterPro" id="IPR005588">
    <property type="entry name" value="MucB_RseB"/>
</dbReference>
<organism evidence="8 9">
    <name type="scientific">Pseudoalteromonas luteoviolacea (strain 2ta16)</name>
    <dbReference type="NCBI Taxonomy" id="1353533"/>
    <lineage>
        <taxon>Bacteria</taxon>
        <taxon>Pseudomonadati</taxon>
        <taxon>Pseudomonadota</taxon>
        <taxon>Gammaproteobacteria</taxon>
        <taxon>Alteromonadales</taxon>
        <taxon>Pseudoalteromonadaceae</taxon>
        <taxon>Pseudoalteromonas</taxon>
    </lineage>
</organism>
<protein>
    <submittedName>
        <fullName evidence="8">Negative regulator of sigma E activity</fullName>
    </submittedName>
</protein>
<dbReference type="GO" id="GO:0032885">
    <property type="term" value="P:regulation of polysaccharide biosynthetic process"/>
    <property type="evidence" value="ECO:0007669"/>
    <property type="project" value="TreeGrafter"/>
</dbReference>
<evidence type="ECO:0000313" key="9">
    <source>
        <dbReference type="Proteomes" id="UP000017820"/>
    </source>
</evidence>
<accession>V4HVS7</accession>
<dbReference type="GO" id="GO:0030288">
    <property type="term" value="C:outer membrane-bounded periplasmic space"/>
    <property type="evidence" value="ECO:0007669"/>
    <property type="project" value="TreeGrafter"/>
</dbReference>
<dbReference type="PATRIC" id="fig|1353533.3.peg.1727"/>
<evidence type="ECO:0000259" key="7">
    <source>
        <dbReference type="Pfam" id="PF17188"/>
    </source>
</evidence>
<evidence type="ECO:0000256" key="5">
    <source>
        <dbReference type="SAM" id="SignalP"/>
    </source>
</evidence>
<gene>
    <name evidence="8" type="ORF">PL2TA16_02780</name>
</gene>
<reference evidence="8 9" key="1">
    <citation type="submission" date="2013-07" db="EMBL/GenBank/DDBJ databases">
        <title>Draft genome sequence of Pseudoalteromonas luteoviolacea 2ta16.</title>
        <authorList>
            <person name="Allen E.E."/>
            <person name="Azam F."/>
            <person name="Podell S."/>
        </authorList>
    </citation>
    <scope>NUCLEOTIDE SEQUENCE [LARGE SCALE GENOMIC DNA]</scope>
    <source>
        <strain evidence="8 9">2ta16</strain>
    </source>
</reference>
<dbReference type="Proteomes" id="UP000017820">
    <property type="component" value="Unassembled WGS sequence"/>
</dbReference>
<feature type="domain" description="MucB/RseB C-terminal" evidence="7">
    <location>
        <begin position="218"/>
        <end position="314"/>
    </location>
</feature>
<comment type="caution">
    <text evidence="8">The sequence shown here is derived from an EMBL/GenBank/DDBJ whole genome shotgun (WGS) entry which is preliminary data.</text>
</comment>
<keyword evidence="3 5" id="KW-0732">Signal</keyword>
<dbReference type="InterPro" id="IPR033436">
    <property type="entry name" value="MucB/RseB_C"/>
</dbReference>
<dbReference type="PANTHER" id="PTHR38782:SF1">
    <property type="entry name" value="SIGMA-E FACTOR REGULATORY PROTEIN RSEB"/>
    <property type="match status" value="1"/>
</dbReference>
<dbReference type="EMBL" id="AUSV01000029">
    <property type="protein sequence ID" value="ESP93873.1"/>
    <property type="molecule type" value="Genomic_DNA"/>
</dbReference>
<dbReference type="InterPro" id="IPR033434">
    <property type="entry name" value="MucB/RseB_N"/>
</dbReference>
<dbReference type="InterPro" id="IPR038484">
    <property type="entry name" value="MucB/RseB_C_sf"/>
</dbReference>
<dbReference type="GO" id="GO:0045152">
    <property type="term" value="F:antisigma factor binding"/>
    <property type="evidence" value="ECO:0007669"/>
    <property type="project" value="TreeGrafter"/>
</dbReference>
<feature type="domain" description="MucB/RseB N-terminal" evidence="6">
    <location>
        <begin position="25"/>
        <end position="200"/>
    </location>
</feature>
<feature type="signal peptide" evidence="5">
    <location>
        <begin position="1"/>
        <end position="19"/>
    </location>
</feature>
<dbReference type="PIRSF" id="PIRSF005427">
    <property type="entry name" value="RseB"/>
    <property type="match status" value="1"/>
</dbReference>
<comment type="subcellular location">
    <subcellularLocation>
        <location evidence="1">Periplasm</location>
    </subcellularLocation>
</comment>
<evidence type="ECO:0000256" key="2">
    <source>
        <dbReference type="ARBA" id="ARBA00008150"/>
    </source>
</evidence>
<dbReference type="Gene3D" id="2.50.20.10">
    <property type="entry name" value="Lipoprotein localisation LolA/LolB/LppX"/>
    <property type="match status" value="1"/>
</dbReference>
<evidence type="ECO:0000259" key="6">
    <source>
        <dbReference type="Pfam" id="PF03888"/>
    </source>
</evidence>
<dbReference type="Pfam" id="PF17188">
    <property type="entry name" value="MucB_RseB_C"/>
    <property type="match status" value="1"/>
</dbReference>
<feature type="chain" id="PRO_5004719213" evidence="5">
    <location>
        <begin position="20"/>
        <end position="317"/>
    </location>
</feature>
<dbReference type="CDD" id="cd16327">
    <property type="entry name" value="RseB"/>
    <property type="match status" value="1"/>
</dbReference>
<comment type="similarity">
    <text evidence="2">Belongs to the RseB family.</text>
</comment>
<evidence type="ECO:0000256" key="1">
    <source>
        <dbReference type="ARBA" id="ARBA00004418"/>
    </source>
</evidence>
<name>V4HVS7_PSEL2</name>
<sequence length="317" mass="35153">MIKWLAVVLSVVLSTQIFANETINARQLLKDMSSAVQERNFDASFVVVKGKGMEPYRWLHGQVEQTDLEILTLLNGAGLEVVRVDDVVTYFEPQTEPYSLSTDVIAGPIPEVLLRDISTLDSSYEFVLGGKERIAGRPAQLVRLVAKDESKFNYWLWVDLQSALLLKAAYVNQDSEVLEQLQLTHISVTERPASQLLELKEKTLPTPIAALSDDGPVKQQNNWQIGWLPNGFKLLKADRHKLDLNNELADYFLYSDGLVEVSVFVQRPLTGQRASGALTSGATTVYVHNAGAFDVSVVGKIPVETAKNIAESVKRSL</sequence>
<evidence type="ECO:0000256" key="3">
    <source>
        <dbReference type="ARBA" id="ARBA00022729"/>
    </source>
</evidence>
<proteinExistence type="inferred from homology"/>
<evidence type="ECO:0000256" key="4">
    <source>
        <dbReference type="ARBA" id="ARBA00022764"/>
    </source>
</evidence>